<feature type="repeat" description="PPR" evidence="2">
    <location>
        <begin position="70"/>
        <end position="100"/>
    </location>
</feature>
<keyword evidence="1" id="KW-0677">Repeat</keyword>
<sequence length="623" mass="69516">MVCSQRSTLFSTLLNHCLSLNSLKLIHAQIIKLGLYNTNTFLANRCLDLYSKFGTIKEAILAFDDIRHKNIFSWNIYMRVFVDFGDIKSARQVFDEMPERDVVSWNSIIAGYSSSGFGNHALDVFTRMLTSGITPSTHTYSIVLSFVQSVCHGMEIHCSLITKGAALSSIIVGNSLIDMYCKHGLLDYAFGVFLDMEEIDVISWNSLIAGCSKYGHKDMAYNQFCIMRTSNYSPDAYTISSVLTACWGIQDLAKGKLIFGLTIKSGFLSNIIVSSAAINMFSKCESIKDSISVFNELDIWDSAVCNSMISSFTNHQLEENAIRLFVLSLNKNIKPTEFTLSCLLSCASLFLPAVQGTELHCLVVKLGFEHDPIVSSSLIEMYSKCGLSNSAKVIFDHMDIKDLVSWNSMILGFAYNGKTEESLQLFGELLKTGPPPDEVTLTGILLACNHGRLIDKGLSFLHLMETRYGVKPTDAHLTSIVEMMIRGGEVNEAMKMVSPMENGINGYICKLILSSDVMLQGDLELTERVAERLVELEPNSLLPYTVLVKAYETRGRWDSVVRVKRVMKDRNVRKVVGCSWIGVVDGLFVFKENEVVHHGGEGVYSTLRLLMQDIENEGYIYTN</sequence>
<dbReference type="Gene3D" id="1.25.40.10">
    <property type="entry name" value="Tetratricopeptide repeat domain"/>
    <property type="match status" value="5"/>
</dbReference>
<keyword evidence="4" id="KW-1185">Reference proteome</keyword>
<gene>
    <name evidence="3" type="ORF">SSX86_016539</name>
</gene>
<dbReference type="GO" id="GO:0009451">
    <property type="term" value="P:RNA modification"/>
    <property type="evidence" value="ECO:0007669"/>
    <property type="project" value="InterPro"/>
</dbReference>
<dbReference type="FunFam" id="1.25.40.10:FF:000442">
    <property type="entry name" value="Pentatricopeptide repeat-containing protein At3g49710"/>
    <property type="match status" value="1"/>
</dbReference>
<dbReference type="Pfam" id="PF13041">
    <property type="entry name" value="PPR_2"/>
    <property type="match status" value="3"/>
</dbReference>
<feature type="repeat" description="PPR" evidence="2">
    <location>
        <begin position="402"/>
        <end position="436"/>
    </location>
</feature>
<dbReference type="Proteomes" id="UP001408789">
    <property type="component" value="Unassembled WGS sequence"/>
</dbReference>
<dbReference type="InterPro" id="IPR046848">
    <property type="entry name" value="E_motif"/>
</dbReference>
<dbReference type="PANTHER" id="PTHR47926:SF479">
    <property type="entry name" value="PENTACOTRIPEPTIDE-REPEAT REGION OF PRORP DOMAIN-CONTAINING PROTEIN"/>
    <property type="match status" value="1"/>
</dbReference>
<dbReference type="NCBIfam" id="TIGR00756">
    <property type="entry name" value="PPR"/>
    <property type="match status" value="4"/>
</dbReference>
<evidence type="ECO:0000313" key="3">
    <source>
        <dbReference type="EMBL" id="KAK9065156.1"/>
    </source>
</evidence>
<name>A0AAP0CY67_9ASTR</name>
<evidence type="ECO:0000256" key="2">
    <source>
        <dbReference type="PROSITE-ProRule" id="PRU00708"/>
    </source>
</evidence>
<dbReference type="FunFam" id="1.25.40.10:FF:000158">
    <property type="entry name" value="pentatricopeptide repeat-containing protein At2g33680"/>
    <property type="match status" value="1"/>
</dbReference>
<reference evidence="3 4" key="1">
    <citation type="submission" date="2024-04" db="EMBL/GenBank/DDBJ databases">
        <title>The reference genome of an endangered Asteraceae, Deinandra increscens subsp. villosa, native to the Central Coast of California.</title>
        <authorList>
            <person name="Guilliams M."/>
            <person name="Hasenstab-Lehman K."/>
            <person name="Meyer R."/>
            <person name="Mcevoy S."/>
        </authorList>
    </citation>
    <scope>NUCLEOTIDE SEQUENCE [LARGE SCALE GENOMIC DNA]</scope>
    <source>
        <tissue evidence="3">Leaf</tissue>
    </source>
</reference>
<dbReference type="GO" id="GO:0099402">
    <property type="term" value="P:plant organ development"/>
    <property type="evidence" value="ECO:0007669"/>
    <property type="project" value="UniProtKB-ARBA"/>
</dbReference>
<evidence type="ECO:0000256" key="1">
    <source>
        <dbReference type="ARBA" id="ARBA00022737"/>
    </source>
</evidence>
<dbReference type="InterPro" id="IPR011990">
    <property type="entry name" value="TPR-like_helical_dom_sf"/>
</dbReference>
<comment type="caution">
    <text evidence="3">The sequence shown here is derived from an EMBL/GenBank/DDBJ whole genome shotgun (WGS) entry which is preliminary data.</text>
</comment>
<dbReference type="EMBL" id="JBCNJP010000017">
    <property type="protein sequence ID" value="KAK9065156.1"/>
    <property type="molecule type" value="Genomic_DNA"/>
</dbReference>
<evidence type="ECO:0000313" key="4">
    <source>
        <dbReference type="Proteomes" id="UP001408789"/>
    </source>
</evidence>
<organism evidence="3 4">
    <name type="scientific">Deinandra increscens subsp. villosa</name>
    <dbReference type="NCBI Taxonomy" id="3103831"/>
    <lineage>
        <taxon>Eukaryota</taxon>
        <taxon>Viridiplantae</taxon>
        <taxon>Streptophyta</taxon>
        <taxon>Embryophyta</taxon>
        <taxon>Tracheophyta</taxon>
        <taxon>Spermatophyta</taxon>
        <taxon>Magnoliopsida</taxon>
        <taxon>eudicotyledons</taxon>
        <taxon>Gunneridae</taxon>
        <taxon>Pentapetalae</taxon>
        <taxon>asterids</taxon>
        <taxon>campanulids</taxon>
        <taxon>Asterales</taxon>
        <taxon>Asteraceae</taxon>
        <taxon>Asteroideae</taxon>
        <taxon>Heliantheae alliance</taxon>
        <taxon>Madieae</taxon>
        <taxon>Madiinae</taxon>
        <taxon>Deinandra</taxon>
    </lineage>
</organism>
<dbReference type="Pfam" id="PF01535">
    <property type="entry name" value="PPR"/>
    <property type="match status" value="2"/>
</dbReference>
<dbReference type="AlphaFoldDB" id="A0AAP0CY67"/>
<feature type="repeat" description="PPR" evidence="2">
    <location>
        <begin position="101"/>
        <end position="135"/>
    </location>
</feature>
<dbReference type="InterPro" id="IPR046960">
    <property type="entry name" value="PPR_At4g14850-like_plant"/>
</dbReference>
<accession>A0AAP0CY67</accession>
<proteinExistence type="predicted"/>
<evidence type="ECO:0008006" key="5">
    <source>
        <dbReference type="Google" id="ProtNLM"/>
    </source>
</evidence>
<feature type="repeat" description="PPR" evidence="2">
    <location>
        <begin position="200"/>
        <end position="234"/>
    </location>
</feature>
<dbReference type="PANTHER" id="PTHR47926">
    <property type="entry name" value="PENTATRICOPEPTIDE REPEAT-CONTAINING PROTEIN"/>
    <property type="match status" value="1"/>
</dbReference>
<dbReference type="InterPro" id="IPR002885">
    <property type="entry name" value="PPR_rpt"/>
</dbReference>
<protein>
    <recommendedName>
        <fullName evidence="5">Chlororespiratory reduction 21</fullName>
    </recommendedName>
</protein>
<dbReference type="Pfam" id="PF20431">
    <property type="entry name" value="E_motif"/>
    <property type="match status" value="1"/>
</dbReference>
<dbReference type="GO" id="GO:0003723">
    <property type="term" value="F:RNA binding"/>
    <property type="evidence" value="ECO:0007669"/>
    <property type="project" value="InterPro"/>
</dbReference>
<dbReference type="PROSITE" id="PS51375">
    <property type="entry name" value="PPR"/>
    <property type="match status" value="4"/>
</dbReference>